<organism evidence="1 2">
    <name type="scientific">Arctium lappa</name>
    <name type="common">Greater burdock</name>
    <name type="synonym">Lappa major</name>
    <dbReference type="NCBI Taxonomy" id="4217"/>
    <lineage>
        <taxon>Eukaryota</taxon>
        <taxon>Viridiplantae</taxon>
        <taxon>Streptophyta</taxon>
        <taxon>Embryophyta</taxon>
        <taxon>Tracheophyta</taxon>
        <taxon>Spermatophyta</taxon>
        <taxon>Magnoliopsida</taxon>
        <taxon>eudicotyledons</taxon>
        <taxon>Gunneridae</taxon>
        <taxon>Pentapetalae</taxon>
        <taxon>asterids</taxon>
        <taxon>campanulids</taxon>
        <taxon>Asterales</taxon>
        <taxon>Asteraceae</taxon>
        <taxon>Carduoideae</taxon>
        <taxon>Cardueae</taxon>
        <taxon>Arctiinae</taxon>
        <taxon>Arctium</taxon>
    </lineage>
</organism>
<name>A0ACB9AYT1_ARCLA</name>
<protein>
    <submittedName>
        <fullName evidence="1">Uncharacterized protein</fullName>
    </submittedName>
</protein>
<accession>A0ACB9AYT1</accession>
<evidence type="ECO:0000313" key="2">
    <source>
        <dbReference type="Proteomes" id="UP001055879"/>
    </source>
</evidence>
<dbReference type="EMBL" id="CM042053">
    <property type="protein sequence ID" value="KAI3715402.1"/>
    <property type="molecule type" value="Genomic_DNA"/>
</dbReference>
<comment type="caution">
    <text evidence="1">The sequence shown here is derived from an EMBL/GenBank/DDBJ whole genome shotgun (WGS) entry which is preliminary data.</text>
</comment>
<gene>
    <name evidence="1" type="ORF">L6452_22384</name>
</gene>
<sequence>MFSDPKTCPMAQNIDSAAKWHEALNQERQTLWNGDRGTDQHPPAQDRGVEPIANITRPKAWERRQNRQTAPPTANGGDLDNKSTGRDKWWCPRYKPNMSFYAAVWRTKTDKQKE</sequence>
<dbReference type="Proteomes" id="UP001055879">
    <property type="component" value="Linkage Group LG07"/>
</dbReference>
<proteinExistence type="predicted"/>
<reference evidence="2" key="1">
    <citation type="journal article" date="2022" name="Mol. Ecol. Resour.">
        <title>The genomes of chicory, endive, great burdock and yacon provide insights into Asteraceae palaeo-polyploidization history and plant inulin production.</title>
        <authorList>
            <person name="Fan W."/>
            <person name="Wang S."/>
            <person name="Wang H."/>
            <person name="Wang A."/>
            <person name="Jiang F."/>
            <person name="Liu H."/>
            <person name="Zhao H."/>
            <person name="Xu D."/>
            <person name="Zhang Y."/>
        </authorList>
    </citation>
    <scope>NUCLEOTIDE SEQUENCE [LARGE SCALE GENOMIC DNA]</scope>
    <source>
        <strain evidence="2">cv. Niubang</strain>
    </source>
</reference>
<evidence type="ECO:0000313" key="1">
    <source>
        <dbReference type="EMBL" id="KAI3715402.1"/>
    </source>
</evidence>
<reference evidence="1 2" key="2">
    <citation type="journal article" date="2022" name="Mol. Ecol. Resour.">
        <title>The genomes of chicory, endive, great burdock and yacon provide insights into Asteraceae paleo-polyploidization history and plant inulin production.</title>
        <authorList>
            <person name="Fan W."/>
            <person name="Wang S."/>
            <person name="Wang H."/>
            <person name="Wang A."/>
            <person name="Jiang F."/>
            <person name="Liu H."/>
            <person name="Zhao H."/>
            <person name="Xu D."/>
            <person name="Zhang Y."/>
        </authorList>
    </citation>
    <scope>NUCLEOTIDE SEQUENCE [LARGE SCALE GENOMIC DNA]</scope>
    <source>
        <strain evidence="2">cv. Niubang</strain>
    </source>
</reference>
<keyword evidence="2" id="KW-1185">Reference proteome</keyword>